<dbReference type="CDD" id="cd18808">
    <property type="entry name" value="SF1_C_Upf1"/>
    <property type="match status" value="1"/>
</dbReference>
<proteinExistence type="predicted"/>
<dbReference type="PANTHER" id="PTHR10887:SF495">
    <property type="entry name" value="HELICASE SENATAXIN ISOFORM X1-RELATED"/>
    <property type="match status" value="1"/>
</dbReference>
<keyword evidence="1" id="KW-0347">Helicase</keyword>
<feature type="domain" description="DNA2/NAM7 helicase helicase" evidence="3">
    <location>
        <begin position="422"/>
        <end position="688"/>
    </location>
</feature>
<comment type="caution">
    <text evidence="5">The sequence shown here is derived from an EMBL/GenBank/DDBJ whole genome shotgun (WGS) entry which is preliminary data.</text>
</comment>
<dbReference type="GO" id="GO:0004386">
    <property type="term" value="F:helicase activity"/>
    <property type="evidence" value="ECO:0007669"/>
    <property type="project" value="InterPro"/>
</dbReference>
<dbReference type="Gene3D" id="3.40.50.300">
    <property type="entry name" value="P-loop containing nucleotide triphosphate hydrolases"/>
    <property type="match status" value="2"/>
</dbReference>
<dbReference type="OrthoDB" id="6513042at2759"/>
<gene>
    <name evidence="5" type="ORF">CSAL01_11516</name>
</gene>
<dbReference type="InterPro" id="IPR047187">
    <property type="entry name" value="SF1_C_Upf1"/>
</dbReference>
<dbReference type="Pfam" id="PF13087">
    <property type="entry name" value="AAA_12"/>
    <property type="match status" value="1"/>
</dbReference>
<dbReference type="AlphaFoldDB" id="A0A135VAM5"/>
<dbReference type="InterPro" id="IPR041677">
    <property type="entry name" value="DNA2/NAM7_AAA_11"/>
</dbReference>
<evidence type="ECO:0000256" key="2">
    <source>
        <dbReference type="SAM" id="MobiDB-lite"/>
    </source>
</evidence>
<sequence>MDRPTNVSSPGRLLIEPSRSPILDATLPYLEEECCPSCVAAAFCEKVGTFPPFPHQVLISYHLPGLSSFPSISLRSRQVDYVNQTPTYPQSGILVEHFDFSPLPIFAAMLYATWNVGCGPIDDVQTSLVHDQLEQAVDVTAAIGEETHTFPTPKKILGLSDRDCGRRMVHSFNSAHEFARVHREGTIIEMSNEASAIKRFNEAPETRYAWVIAPVPGPYSLIVSDLQRQWIVLVELPSTPERYFPDEGDMCNISFKRDFICRGKKYNPGTLSAQRIPNPYETIPEMYQYSLLAAFNVTMEYVADPVTKEQYHPLLSIAVTQDTDCILGPTPLSFQNAAEISLRVDQNPVTYEAELTALSILTQPKKEGNELSENTIGTFEYLLDFRKEPSFYVNMFDKIPHMDNPSRHSNAYLKSVYSRLNSDHKSVYEQLRRVPAGLAIILGCPGAGKTALNAFISAMAVSQSRNFVRDDGKKIRKPVKILYLLDVNYPCDDAADRVFSTLKKAGINKSVIRVRGCAREMRSSAKLHPAPLASEDDEPDFTAGFLRQARDSTGLLTGTPSPKEARGDRAPSLDETAWELYDADRTRFKSLTKILDKLLNGAVKTKKTARELKARVARLYLSVIGDADFIATTPVGASGYLSKSFHPDIVFLDEAAHARELTTLIPIALYSPCAFILTGDTRQTRPFVEGGKGIENENVYAKQLMISTMERADLAGALKSKLLISHRMYGDLQALASELFYDGQLTSGIPEAERFSEPVRHIQRWLGQFTRGQECTVPRILLNLRYSREMKDRSSFYNQVHENFIKQRCFELLRHADFKQIDKPDQPGRILIITPYKAALVRYRQFIKTLPPPFRGRMDVELRFNALEARTVDSAQGHEADFVFVDTVRTRSAGFLDDPKRLCVMLSRARIGEMILMHEGMTKKRGHDQQQHDAEWTSKVYDYCRKNGQLHYFG</sequence>
<dbReference type="Proteomes" id="UP000070121">
    <property type="component" value="Unassembled WGS sequence"/>
</dbReference>
<keyword evidence="1" id="KW-0067">ATP-binding</keyword>
<dbReference type="Pfam" id="PF13086">
    <property type="entry name" value="AAA_11"/>
    <property type="match status" value="1"/>
</dbReference>
<dbReference type="PANTHER" id="PTHR10887">
    <property type="entry name" value="DNA2/NAM7 HELICASE FAMILY"/>
    <property type="match status" value="1"/>
</dbReference>
<evidence type="ECO:0000259" key="3">
    <source>
        <dbReference type="Pfam" id="PF13086"/>
    </source>
</evidence>
<feature type="domain" description="DNA2/NAM7 helicase-like C-terminal" evidence="4">
    <location>
        <begin position="707"/>
        <end position="915"/>
    </location>
</feature>
<evidence type="ECO:0000256" key="1">
    <source>
        <dbReference type="ARBA" id="ARBA00022806"/>
    </source>
</evidence>
<dbReference type="InterPro" id="IPR045055">
    <property type="entry name" value="DNA2/NAM7-like"/>
</dbReference>
<dbReference type="STRING" id="1209931.A0A135VAM5"/>
<organism evidence="5 6">
    <name type="scientific">Colletotrichum salicis</name>
    <dbReference type="NCBI Taxonomy" id="1209931"/>
    <lineage>
        <taxon>Eukaryota</taxon>
        <taxon>Fungi</taxon>
        <taxon>Dikarya</taxon>
        <taxon>Ascomycota</taxon>
        <taxon>Pezizomycotina</taxon>
        <taxon>Sordariomycetes</taxon>
        <taxon>Hypocreomycetidae</taxon>
        <taxon>Glomerellales</taxon>
        <taxon>Glomerellaceae</taxon>
        <taxon>Colletotrichum</taxon>
        <taxon>Colletotrichum acutatum species complex</taxon>
    </lineage>
</organism>
<dbReference type="InterPro" id="IPR027417">
    <property type="entry name" value="P-loop_NTPase"/>
</dbReference>
<evidence type="ECO:0000313" key="6">
    <source>
        <dbReference type="Proteomes" id="UP000070121"/>
    </source>
</evidence>
<evidence type="ECO:0000259" key="4">
    <source>
        <dbReference type="Pfam" id="PF13087"/>
    </source>
</evidence>
<keyword evidence="1" id="KW-0378">Hydrolase</keyword>
<dbReference type="SUPFAM" id="SSF52540">
    <property type="entry name" value="P-loop containing nucleoside triphosphate hydrolases"/>
    <property type="match status" value="1"/>
</dbReference>
<keyword evidence="1" id="KW-0547">Nucleotide-binding</keyword>
<reference evidence="5 6" key="1">
    <citation type="submission" date="2014-02" db="EMBL/GenBank/DDBJ databases">
        <title>The genome sequence of Colletotrichum salicis CBS 607.94.</title>
        <authorList>
            <person name="Baroncelli R."/>
            <person name="Thon M.R."/>
        </authorList>
    </citation>
    <scope>NUCLEOTIDE SEQUENCE [LARGE SCALE GENOMIC DNA]</scope>
    <source>
        <strain evidence="5 6">CBS 607.94</strain>
    </source>
</reference>
<evidence type="ECO:0000313" key="5">
    <source>
        <dbReference type="EMBL" id="KXH69621.1"/>
    </source>
</evidence>
<dbReference type="EMBL" id="JFFI01000033">
    <property type="protein sequence ID" value="KXH69621.1"/>
    <property type="molecule type" value="Genomic_DNA"/>
</dbReference>
<keyword evidence="6" id="KW-1185">Reference proteome</keyword>
<protein>
    <submittedName>
        <fullName evidence="5">Nonsense-mediated mRNA decay protein 1</fullName>
    </submittedName>
</protein>
<feature type="region of interest" description="Disordered" evidence="2">
    <location>
        <begin position="552"/>
        <end position="571"/>
    </location>
</feature>
<accession>A0A135VAM5</accession>
<name>A0A135VAM5_9PEZI</name>
<dbReference type="InterPro" id="IPR041679">
    <property type="entry name" value="DNA2/NAM7-like_C"/>
</dbReference>